<feature type="compositionally biased region" description="Basic and acidic residues" evidence="6">
    <location>
        <begin position="85"/>
        <end position="97"/>
    </location>
</feature>
<comment type="similarity">
    <text evidence="2">Belongs to the HPF/YfiA ribosome-associated protein family. Short HPF subfamily.</text>
</comment>
<dbReference type="OrthoDB" id="9795980at2"/>
<dbReference type="Pfam" id="PF02482">
    <property type="entry name" value="Ribosomal_S30AE"/>
    <property type="match status" value="1"/>
</dbReference>
<dbReference type="RefSeq" id="WP_006913090.1">
    <property type="nucleotide sequence ID" value="NZ_AFNV02000002.1"/>
</dbReference>
<evidence type="ECO:0000256" key="5">
    <source>
        <dbReference type="ARBA" id="ARBA00041319"/>
    </source>
</evidence>
<dbReference type="CDD" id="cd00552">
    <property type="entry name" value="RaiA"/>
    <property type="match status" value="1"/>
</dbReference>
<keyword evidence="8" id="KW-1185">Reference proteome</keyword>
<dbReference type="GO" id="GO:0045900">
    <property type="term" value="P:negative regulation of translational elongation"/>
    <property type="evidence" value="ECO:0007669"/>
    <property type="project" value="TreeGrafter"/>
</dbReference>
<protein>
    <recommendedName>
        <fullName evidence="4">Ribosome hibernation promoting factor</fullName>
    </recommendedName>
    <alternativeName>
        <fullName evidence="5">Hibernation factor HPF</fullName>
    </alternativeName>
</protein>
<evidence type="ECO:0000313" key="8">
    <source>
        <dbReference type="Proteomes" id="UP000006242"/>
    </source>
</evidence>
<feature type="region of interest" description="Disordered" evidence="6">
    <location>
        <begin position="85"/>
        <end position="110"/>
    </location>
</feature>
<evidence type="ECO:0000256" key="6">
    <source>
        <dbReference type="SAM" id="MobiDB-lite"/>
    </source>
</evidence>
<evidence type="ECO:0000256" key="4">
    <source>
        <dbReference type="ARBA" id="ARBA00041148"/>
    </source>
</evidence>
<comment type="subunit">
    <text evidence="3">Associates exclusively with 100S ribosomes, which are dimers of 70S ribosomes.</text>
</comment>
<sequence>MNLNISGHHIDMTEALHNYVASKMERVERHFDDVIDAEVVLEVEKVRHKAEVTMQVRGATLHAECTQDDMYAAIDGMVDKLDRQTVKHKEKEKDHHNRQARHVNMDMDAG</sequence>
<evidence type="ECO:0000256" key="1">
    <source>
        <dbReference type="ARBA" id="ARBA00022845"/>
    </source>
</evidence>
<comment type="caution">
    <text evidence="7">The sequence shown here is derived from an EMBL/GenBank/DDBJ whole genome shotgun (WGS) entry which is preliminary data.</text>
</comment>
<dbReference type="InterPro" id="IPR003489">
    <property type="entry name" value="RHF/RaiA"/>
</dbReference>
<accession>U2G3A8</accession>
<dbReference type="STRING" id="1033802.SSPSH_000342"/>
<dbReference type="AlphaFoldDB" id="U2G3A8"/>
<dbReference type="EMBL" id="AFNV02000002">
    <property type="protein sequence ID" value="ERJ20618.1"/>
    <property type="molecule type" value="Genomic_DNA"/>
</dbReference>
<dbReference type="Proteomes" id="UP000006242">
    <property type="component" value="Unassembled WGS sequence"/>
</dbReference>
<dbReference type="FunFam" id="3.30.160.100:FF:000001">
    <property type="entry name" value="Ribosome hibernation promoting factor"/>
    <property type="match status" value="1"/>
</dbReference>
<reference evidence="7 8" key="1">
    <citation type="journal article" date="2011" name="J. Bacteriol.">
        <title>Genome sequence of Salinisphaera shabanensis, a gammaproteobacterium from the harsh, variable environment of the brine-seawater interface of the Shaban Deep in the Red Sea.</title>
        <authorList>
            <person name="Antunes A."/>
            <person name="Alam I."/>
            <person name="Bajic V.B."/>
            <person name="Stingl U."/>
        </authorList>
    </citation>
    <scope>NUCLEOTIDE SEQUENCE [LARGE SCALE GENOMIC DNA]</scope>
    <source>
        <strain evidence="7 8">E1L3A</strain>
    </source>
</reference>
<organism evidence="7 8">
    <name type="scientific">Salinisphaera shabanensis E1L3A</name>
    <dbReference type="NCBI Taxonomy" id="1033802"/>
    <lineage>
        <taxon>Bacteria</taxon>
        <taxon>Pseudomonadati</taxon>
        <taxon>Pseudomonadota</taxon>
        <taxon>Gammaproteobacteria</taxon>
        <taxon>Salinisphaerales</taxon>
        <taxon>Salinisphaeraceae</taxon>
        <taxon>Salinisphaera</taxon>
    </lineage>
</organism>
<dbReference type="SUPFAM" id="SSF69754">
    <property type="entry name" value="Ribosome binding protein Y (YfiA homologue)"/>
    <property type="match status" value="1"/>
</dbReference>
<evidence type="ECO:0000256" key="3">
    <source>
        <dbReference type="ARBA" id="ARBA00038695"/>
    </source>
</evidence>
<dbReference type="InterPro" id="IPR036567">
    <property type="entry name" value="RHF-like"/>
</dbReference>
<evidence type="ECO:0000313" key="7">
    <source>
        <dbReference type="EMBL" id="ERJ20618.1"/>
    </source>
</evidence>
<dbReference type="InterPro" id="IPR050574">
    <property type="entry name" value="HPF/YfiA_ribosome-assoc"/>
</dbReference>
<dbReference type="NCBIfam" id="TIGR00741">
    <property type="entry name" value="yfiA"/>
    <property type="match status" value="1"/>
</dbReference>
<dbReference type="GO" id="GO:0043024">
    <property type="term" value="F:ribosomal small subunit binding"/>
    <property type="evidence" value="ECO:0007669"/>
    <property type="project" value="TreeGrafter"/>
</dbReference>
<proteinExistence type="inferred from homology"/>
<dbReference type="PANTHER" id="PTHR33231:SF1">
    <property type="entry name" value="30S RIBOSOMAL PROTEIN"/>
    <property type="match status" value="1"/>
</dbReference>
<gene>
    <name evidence="7" type="ORF">SSPSH_000342</name>
</gene>
<dbReference type="GO" id="GO:0022627">
    <property type="term" value="C:cytosolic small ribosomal subunit"/>
    <property type="evidence" value="ECO:0007669"/>
    <property type="project" value="TreeGrafter"/>
</dbReference>
<evidence type="ECO:0000256" key="2">
    <source>
        <dbReference type="ARBA" id="ARBA00038434"/>
    </source>
</evidence>
<dbReference type="Gene3D" id="3.30.160.100">
    <property type="entry name" value="Ribosome hibernation promotion factor-like"/>
    <property type="match status" value="1"/>
</dbReference>
<keyword evidence="1" id="KW-0810">Translation regulation</keyword>
<dbReference type="eggNOG" id="COG1544">
    <property type="taxonomic scope" value="Bacteria"/>
</dbReference>
<name>U2G3A8_9GAMM</name>
<reference evidence="7 8" key="2">
    <citation type="journal article" date="2013" name="PLoS ONE">
        <title>INDIGO - INtegrated Data Warehouse of MIcrobial GenOmes with Examples from the Red Sea Extremophiles.</title>
        <authorList>
            <person name="Alam I."/>
            <person name="Antunes A."/>
            <person name="Kamau A.A."/>
            <person name="Ba Alawi W."/>
            <person name="Kalkatawi M."/>
            <person name="Stingl U."/>
            <person name="Bajic V.B."/>
        </authorList>
    </citation>
    <scope>NUCLEOTIDE SEQUENCE [LARGE SCALE GENOMIC DNA]</scope>
    <source>
        <strain evidence="7 8">E1L3A</strain>
    </source>
</reference>
<dbReference type="PANTHER" id="PTHR33231">
    <property type="entry name" value="30S RIBOSOMAL PROTEIN"/>
    <property type="match status" value="1"/>
</dbReference>